<reference evidence="1" key="1">
    <citation type="submission" date="2014-09" db="EMBL/GenBank/DDBJ databases">
        <authorList>
            <person name="Magalhaes I.L.F."/>
            <person name="Oliveira U."/>
            <person name="Santos F.R."/>
            <person name="Vidigal T.H.D.A."/>
            <person name="Brescovit A.D."/>
            <person name="Santos A.J."/>
        </authorList>
    </citation>
    <scope>NUCLEOTIDE SEQUENCE</scope>
    <source>
        <tissue evidence="1">Shoot tissue taken approximately 20 cm above the soil surface</tissue>
    </source>
</reference>
<dbReference type="AlphaFoldDB" id="A0A0A8Y3Y0"/>
<evidence type="ECO:0000313" key="1">
    <source>
        <dbReference type="EMBL" id="JAD20000.1"/>
    </source>
</evidence>
<reference evidence="1" key="2">
    <citation type="journal article" date="2015" name="Data Brief">
        <title>Shoot transcriptome of the giant reed, Arundo donax.</title>
        <authorList>
            <person name="Barrero R.A."/>
            <person name="Guerrero F.D."/>
            <person name="Moolhuijzen P."/>
            <person name="Goolsby J.A."/>
            <person name="Tidwell J."/>
            <person name="Bellgard S.E."/>
            <person name="Bellgard M.I."/>
        </authorList>
    </citation>
    <scope>NUCLEOTIDE SEQUENCE</scope>
    <source>
        <tissue evidence="1">Shoot tissue taken approximately 20 cm above the soil surface</tissue>
    </source>
</reference>
<dbReference type="EMBL" id="GBRH01277895">
    <property type="protein sequence ID" value="JAD20000.1"/>
    <property type="molecule type" value="Transcribed_RNA"/>
</dbReference>
<name>A0A0A8Y3Y0_ARUDO</name>
<organism evidence="1">
    <name type="scientific">Arundo donax</name>
    <name type="common">Giant reed</name>
    <name type="synonym">Donax arundinaceus</name>
    <dbReference type="NCBI Taxonomy" id="35708"/>
    <lineage>
        <taxon>Eukaryota</taxon>
        <taxon>Viridiplantae</taxon>
        <taxon>Streptophyta</taxon>
        <taxon>Embryophyta</taxon>
        <taxon>Tracheophyta</taxon>
        <taxon>Spermatophyta</taxon>
        <taxon>Magnoliopsida</taxon>
        <taxon>Liliopsida</taxon>
        <taxon>Poales</taxon>
        <taxon>Poaceae</taxon>
        <taxon>PACMAD clade</taxon>
        <taxon>Arundinoideae</taxon>
        <taxon>Arundineae</taxon>
        <taxon>Arundo</taxon>
    </lineage>
</organism>
<accession>A0A0A8Y3Y0</accession>
<protein>
    <submittedName>
        <fullName evidence="1">Uncharacterized protein</fullName>
    </submittedName>
</protein>
<sequence length="37" mass="4000">MILELARWMPELLVSLEESNGCWCAGITYGLGLAAMG</sequence>
<proteinExistence type="predicted"/>